<evidence type="ECO:0000313" key="10">
    <source>
        <dbReference type="Proteomes" id="UP000298133"/>
    </source>
</evidence>
<evidence type="ECO:0000256" key="2">
    <source>
        <dbReference type="ARBA" id="ARBA00022722"/>
    </source>
</evidence>
<keyword evidence="4" id="KW-0378">Hydrolase</keyword>
<organism evidence="9 10">
    <name type="scientific">Gammaproteobacteria bacterium LSUCC0057</name>
    <dbReference type="NCBI Taxonomy" id="2559237"/>
    <lineage>
        <taxon>Bacteria</taxon>
        <taxon>Pseudomonadati</taxon>
        <taxon>Pseudomonadota</taxon>
        <taxon>Gammaproteobacteria</taxon>
        <taxon>Cellvibrionales</taxon>
        <taxon>Porticoccaceae</taxon>
        <taxon>SAR92 clade</taxon>
    </lineage>
</organism>
<sequence>MPRSMTAFARHTIDYPWGAISCELRSVNSRYLETHFRMPDTVRASEMALRELARQKLTRGKLDISLSLAYNQGEGGISADLQVAQQYLKLAEQLAANMANPAPLSALDILRWPGVIKEQQVEAEQLLAAVKETFAATVEQLIAARQREGDKLAELIEQRLVAIGEQLQLVRSELPSILDQQRQRLRSKLAEFAAELDQQRLEQEMVIIANRADVDEELDRLDTHIAEIRRALADKKPSGRRLDFLMQELNREANTLGSKSLASLTTQVSVELKVLIEQMREQIQNIE</sequence>
<dbReference type="PANTHER" id="PTHR30636:SF3">
    <property type="entry name" value="UPF0701 PROTEIN YICC"/>
    <property type="match status" value="1"/>
</dbReference>
<proteinExistence type="inferred from homology"/>
<comment type="caution">
    <text evidence="9">The sequence shown here is derived from an EMBL/GenBank/DDBJ whole genome shotgun (WGS) entry which is preliminary data.</text>
</comment>
<dbReference type="Proteomes" id="UP000298133">
    <property type="component" value="Unassembled WGS sequence"/>
</dbReference>
<accession>A0A4Y8UJ74</accession>
<keyword evidence="2" id="KW-0540">Nuclease</keyword>
<dbReference type="InterPro" id="IPR013527">
    <property type="entry name" value="YicC-like_N"/>
</dbReference>
<evidence type="ECO:0000313" key="9">
    <source>
        <dbReference type="EMBL" id="TFH67877.1"/>
    </source>
</evidence>
<keyword evidence="3" id="KW-0255">Endonuclease</keyword>
<comment type="cofactor">
    <cofactor evidence="1">
        <name>a divalent metal cation</name>
        <dbReference type="ChEBI" id="CHEBI:60240"/>
    </cofactor>
</comment>
<dbReference type="InterPro" id="IPR013551">
    <property type="entry name" value="YicC-like_C"/>
</dbReference>
<evidence type="ECO:0000256" key="6">
    <source>
        <dbReference type="SAM" id="Coils"/>
    </source>
</evidence>
<evidence type="ECO:0000256" key="5">
    <source>
        <dbReference type="ARBA" id="ARBA00035648"/>
    </source>
</evidence>
<name>A0A4Y8UJ74_9GAMM</name>
<dbReference type="Pfam" id="PF08340">
    <property type="entry name" value="YicC-like_C"/>
    <property type="match status" value="1"/>
</dbReference>
<keyword evidence="10" id="KW-1185">Reference proteome</keyword>
<dbReference type="EMBL" id="SPIA01000002">
    <property type="protein sequence ID" value="TFH67877.1"/>
    <property type="molecule type" value="Genomic_DNA"/>
</dbReference>
<dbReference type="OrthoDB" id="9771229at2"/>
<gene>
    <name evidence="9" type="ORF">E3W66_06420</name>
</gene>
<comment type="similarity">
    <text evidence="5">Belongs to the YicC/YloC family.</text>
</comment>
<evidence type="ECO:0000259" key="8">
    <source>
        <dbReference type="Pfam" id="PF08340"/>
    </source>
</evidence>
<dbReference type="GO" id="GO:0016787">
    <property type="term" value="F:hydrolase activity"/>
    <property type="evidence" value="ECO:0007669"/>
    <property type="project" value="UniProtKB-KW"/>
</dbReference>
<feature type="coiled-coil region" evidence="6">
    <location>
        <begin position="182"/>
        <end position="231"/>
    </location>
</feature>
<evidence type="ECO:0000256" key="1">
    <source>
        <dbReference type="ARBA" id="ARBA00001968"/>
    </source>
</evidence>
<dbReference type="NCBIfam" id="TIGR00255">
    <property type="entry name" value="YicC/YloC family endoribonuclease"/>
    <property type="match status" value="1"/>
</dbReference>
<evidence type="ECO:0000259" key="7">
    <source>
        <dbReference type="Pfam" id="PF03755"/>
    </source>
</evidence>
<dbReference type="PANTHER" id="PTHR30636">
    <property type="entry name" value="UPF0701 PROTEIN YICC"/>
    <property type="match status" value="1"/>
</dbReference>
<dbReference type="Pfam" id="PF03755">
    <property type="entry name" value="YicC-like_N"/>
    <property type="match status" value="1"/>
</dbReference>
<feature type="domain" description="Endoribonuclease YicC-like N-terminal" evidence="7">
    <location>
        <begin position="3"/>
        <end position="153"/>
    </location>
</feature>
<keyword evidence="6" id="KW-0175">Coiled coil</keyword>
<dbReference type="AlphaFoldDB" id="A0A4Y8UJ74"/>
<reference evidence="9 10" key="1">
    <citation type="submission" date="2019-03" db="EMBL/GenBank/DDBJ databases">
        <title>Draft genome of Gammaproteobacteria bacterium LSUCC0057, a member of the SAR92 clade.</title>
        <authorList>
            <person name="Lanclos V.C."/>
            <person name="Doiron C."/>
            <person name="Henson M.W."/>
            <person name="Thrash J.C."/>
        </authorList>
    </citation>
    <scope>NUCLEOTIDE SEQUENCE [LARGE SCALE GENOMIC DNA]</scope>
    <source>
        <strain evidence="9 10">LSUCC0057</strain>
    </source>
</reference>
<feature type="domain" description="Endoribonuclease YicC-like C-terminal" evidence="8">
    <location>
        <begin position="171"/>
        <end position="287"/>
    </location>
</feature>
<protein>
    <submittedName>
        <fullName evidence="9">YicC family protein</fullName>
    </submittedName>
</protein>
<evidence type="ECO:0000256" key="3">
    <source>
        <dbReference type="ARBA" id="ARBA00022759"/>
    </source>
</evidence>
<evidence type="ECO:0000256" key="4">
    <source>
        <dbReference type="ARBA" id="ARBA00022801"/>
    </source>
</evidence>
<dbReference type="InterPro" id="IPR005229">
    <property type="entry name" value="YicC/YloC-like"/>
</dbReference>
<dbReference type="GO" id="GO:0004521">
    <property type="term" value="F:RNA endonuclease activity"/>
    <property type="evidence" value="ECO:0007669"/>
    <property type="project" value="InterPro"/>
</dbReference>